<keyword evidence="1" id="KW-1133">Transmembrane helix</keyword>
<keyword evidence="3" id="KW-1185">Reference proteome</keyword>
<evidence type="ECO:0000313" key="2">
    <source>
        <dbReference type="EMBL" id="KAA9001940.1"/>
    </source>
</evidence>
<feature type="transmembrane region" description="Helical" evidence="1">
    <location>
        <begin position="85"/>
        <end position="107"/>
    </location>
</feature>
<feature type="transmembrane region" description="Helical" evidence="1">
    <location>
        <begin position="7"/>
        <end position="26"/>
    </location>
</feature>
<name>A0A5J5G4I6_9GAMM</name>
<accession>A0A5J5G4I6</accession>
<comment type="caution">
    <text evidence="2">The sequence shown here is derived from an EMBL/GenBank/DDBJ whole genome shotgun (WGS) entry which is preliminary data.</text>
</comment>
<feature type="transmembrane region" description="Helical" evidence="1">
    <location>
        <begin position="165"/>
        <end position="181"/>
    </location>
</feature>
<dbReference type="Proteomes" id="UP000335415">
    <property type="component" value="Unassembled WGS sequence"/>
</dbReference>
<proteinExistence type="predicted"/>
<dbReference type="OrthoDB" id="8537043at2"/>
<gene>
    <name evidence="2" type="ORF">FJU30_06580</name>
</gene>
<keyword evidence="1" id="KW-0812">Transmembrane</keyword>
<dbReference type="EMBL" id="VYKJ01000002">
    <property type="protein sequence ID" value="KAA9001940.1"/>
    <property type="molecule type" value="Genomic_DNA"/>
</dbReference>
<dbReference type="AlphaFoldDB" id="A0A5J5G4I6"/>
<feature type="transmembrane region" description="Helical" evidence="1">
    <location>
        <begin position="61"/>
        <end position="79"/>
    </location>
</feature>
<feature type="transmembrane region" description="Helical" evidence="1">
    <location>
        <begin position="32"/>
        <end position="49"/>
    </location>
</feature>
<sequence length="189" mass="20978">MRGLRYFLRAASGIAVLAWPALVWLSLSYTQYRWLLPLLALLFALRFFALRRQTGALPGTAKWLAAAGGALCSASLLLGNFHLLLWYPVAVSLVLLAVFGASLWSAMPLVERLARLREPDLPPAAVAYTRRVTQVWCVFFIVNGSVAAATCLAGNLIWWTGWNGMISYLLMGLLMAGEWVVRRRLRARA</sequence>
<reference evidence="2 3" key="1">
    <citation type="submission" date="2019-09" db="EMBL/GenBank/DDBJ databases">
        <authorList>
            <person name="Li Y."/>
        </authorList>
    </citation>
    <scope>NUCLEOTIDE SEQUENCE [LARGE SCALE GENOMIC DNA]</scope>
    <source>
        <strain evidence="2 3">L3-3HA</strain>
    </source>
</reference>
<dbReference type="RefSeq" id="WP_150434177.1">
    <property type="nucleotide sequence ID" value="NZ_VYKJ01000002.1"/>
</dbReference>
<evidence type="ECO:0000313" key="3">
    <source>
        <dbReference type="Proteomes" id="UP000335415"/>
    </source>
</evidence>
<keyword evidence="1" id="KW-0472">Membrane</keyword>
<feature type="transmembrane region" description="Helical" evidence="1">
    <location>
        <begin position="135"/>
        <end position="159"/>
    </location>
</feature>
<evidence type="ECO:0000256" key="1">
    <source>
        <dbReference type="SAM" id="Phobius"/>
    </source>
</evidence>
<protein>
    <submittedName>
        <fullName evidence="2">DNA gyrase subunit B</fullName>
    </submittedName>
</protein>
<organism evidence="2 3">
    <name type="scientific">Affinibrenneria salicis</name>
    <dbReference type="NCBI Taxonomy" id="2590031"/>
    <lineage>
        <taxon>Bacteria</taxon>
        <taxon>Pseudomonadati</taxon>
        <taxon>Pseudomonadota</taxon>
        <taxon>Gammaproteobacteria</taxon>
        <taxon>Enterobacterales</taxon>
        <taxon>Pectobacteriaceae</taxon>
        <taxon>Affinibrenneria</taxon>
    </lineage>
</organism>